<dbReference type="Proteomes" id="UP000318336">
    <property type="component" value="Unassembled WGS sequence"/>
</dbReference>
<gene>
    <name evidence="2" type="ORF">FB554_2789</name>
</gene>
<accession>A0A542XFL4</accession>
<protein>
    <submittedName>
        <fullName evidence="2">Uncharacterized protein</fullName>
    </submittedName>
</protein>
<feature type="transmembrane region" description="Helical" evidence="1">
    <location>
        <begin position="6"/>
        <end position="26"/>
    </location>
</feature>
<dbReference type="AlphaFoldDB" id="A0A542XFL4"/>
<evidence type="ECO:0000256" key="1">
    <source>
        <dbReference type="SAM" id="Phobius"/>
    </source>
</evidence>
<keyword evidence="1" id="KW-0812">Transmembrane</keyword>
<keyword evidence="1" id="KW-0472">Membrane</keyword>
<proteinExistence type="predicted"/>
<keyword evidence="1" id="KW-1133">Transmembrane helix</keyword>
<evidence type="ECO:0000313" key="3">
    <source>
        <dbReference type="Proteomes" id="UP000318336"/>
    </source>
</evidence>
<evidence type="ECO:0000313" key="2">
    <source>
        <dbReference type="EMBL" id="TQL34613.1"/>
    </source>
</evidence>
<sequence>MNPLVNIAVIVLVFCAMVVLIGRFVVPPLERVPLRQWRFADVRAAFAIGRAECGLVVHLSKGHLSKEHRIRSL</sequence>
<dbReference type="RefSeq" id="WP_142006986.1">
    <property type="nucleotide sequence ID" value="NZ_CAJTBP010000001.1"/>
</dbReference>
<keyword evidence="3" id="KW-1185">Reference proteome</keyword>
<organism evidence="2 3">
    <name type="scientific">Barrientosiimonas humi</name>
    <dbReference type="NCBI Taxonomy" id="999931"/>
    <lineage>
        <taxon>Bacteria</taxon>
        <taxon>Bacillati</taxon>
        <taxon>Actinomycetota</taxon>
        <taxon>Actinomycetes</taxon>
        <taxon>Micrococcales</taxon>
        <taxon>Dermacoccaceae</taxon>
        <taxon>Barrientosiimonas</taxon>
    </lineage>
</organism>
<reference evidence="2 3" key="1">
    <citation type="submission" date="2019-06" db="EMBL/GenBank/DDBJ databases">
        <title>Sequencing the genomes of 1000 actinobacteria strains.</title>
        <authorList>
            <person name="Klenk H.-P."/>
        </authorList>
    </citation>
    <scope>NUCLEOTIDE SEQUENCE [LARGE SCALE GENOMIC DNA]</scope>
    <source>
        <strain evidence="2 3">DSM 24617</strain>
    </source>
</reference>
<dbReference type="EMBL" id="VFOK01000001">
    <property type="protein sequence ID" value="TQL34613.1"/>
    <property type="molecule type" value="Genomic_DNA"/>
</dbReference>
<comment type="caution">
    <text evidence="2">The sequence shown here is derived from an EMBL/GenBank/DDBJ whole genome shotgun (WGS) entry which is preliminary data.</text>
</comment>
<name>A0A542XFL4_9MICO</name>